<evidence type="ECO:0000256" key="6">
    <source>
        <dbReference type="ARBA" id="ARBA00022741"/>
    </source>
</evidence>
<dbReference type="Pfam" id="PF02463">
    <property type="entry name" value="SMC_N"/>
    <property type="match status" value="1"/>
</dbReference>
<comment type="subcellular location">
    <subcellularLocation>
        <location evidence="1 12 13">Cytoplasm</location>
    </subcellularLocation>
</comment>
<dbReference type="EMBL" id="BMIR01000014">
    <property type="protein sequence ID" value="GGE48145.1"/>
    <property type="molecule type" value="Genomic_DNA"/>
</dbReference>
<evidence type="ECO:0000256" key="4">
    <source>
        <dbReference type="ARBA" id="ARBA00022490"/>
    </source>
</evidence>
<dbReference type="PANTHER" id="PTHR32182:SF0">
    <property type="entry name" value="DNA REPLICATION AND REPAIR PROTEIN RECF"/>
    <property type="match status" value="1"/>
</dbReference>
<evidence type="ECO:0000256" key="12">
    <source>
        <dbReference type="HAMAP-Rule" id="MF_00365"/>
    </source>
</evidence>
<dbReference type="AlphaFoldDB" id="A0A8J2YKJ1"/>
<dbReference type="GO" id="GO:0009432">
    <property type="term" value="P:SOS response"/>
    <property type="evidence" value="ECO:0007669"/>
    <property type="project" value="UniProtKB-UniRule"/>
</dbReference>
<dbReference type="PROSITE" id="PS00617">
    <property type="entry name" value="RECF_1"/>
    <property type="match status" value="1"/>
</dbReference>
<evidence type="ECO:0000256" key="1">
    <source>
        <dbReference type="ARBA" id="ARBA00004496"/>
    </source>
</evidence>
<dbReference type="GO" id="GO:0005524">
    <property type="term" value="F:ATP binding"/>
    <property type="evidence" value="ECO:0007669"/>
    <property type="project" value="UniProtKB-UniRule"/>
</dbReference>
<keyword evidence="8 12" id="KW-0067">ATP-binding</keyword>
<reference evidence="15" key="2">
    <citation type="submission" date="2020-09" db="EMBL/GenBank/DDBJ databases">
        <authorList>
            <person name="Sun Q."/>
            <person name="Zhou Y."/>
        </authorList>
    </citation>
    <scope>NUCLEOTIDE SEQUENCE</scope>
    <source>
        <strain evidence="15">CGMCC 1.15371</strain>
    </source>
</reference>
<evidence type="ECO:0000313" key="16">
    <source>
        <dbReference type="Proteomes" id="UP000628775"/>
    </source>
</evidence>
<sequence>MHLETIDVQHFRNYEHTSIDLSESINVFIGENAQGKTNLLEAIFVLAMAKSHRTPHVKELIQWGQEYAKIEGRVNKKNGIIPLELTISHKGKKAKANHIERKKLSQYVGLCNVVLFAPEDLRLVKDSPSHRRRFIDMEIGQIQPVYMHELSEFQKLLQQRNALLKKLSREAKPSTTMLEILTEQLIELAADIVYRRFRFIRLLREWARPIHQSISNGQEALDIHYVSSVNEVSEGLELSRIKREYEKAFESSQRRELDRGTTLIGPHRDDLQFIVNDKNIQIFGSQGQQRTTALSLKLAEIELIHNEVGEYPILLLDDVLSELDDQRQTHLLSTFKERVQTIVTTTNVGAIDHDMIKHARSFDVHKGQIGLENK</sequence>
<evidence type="ECO:0000256" key="11">
    <source>
        <dbReference type="ARBA" id="ARBA00023236"/>
    </source>
</evidence>
<evidence type="ECO:0000256" key="9">
    <source>
        <dbReference type="ARBA" id="ARBA00023125"/>
    </source>
</evidence>
<dbReference type="HAMAP" id="MF_00365">
    <property type="entry name" value="RecF"/>
    <property type="match status" value="1"/>
</dbReference>
<dbReference type="PANTHER" id="PTHR32182">
    <property type="entry name" value="DNA REPLICATION AND REPAIR PROTEIN RECF"/>
    <property type="match status" value="1"/>
</dbReference>
<dbReference type="GO" id="GO:0005737">
    <property type="term" value="C:cytoplasm"/>
    <property type="evidence" value="ECO:0007669"/>
    <property type="project" value="UniProtKB-SubCell"/>
</dbReference>
<keyword evidence="9 12" id="KW-0238">DNA-binding</keyword>
<dbReference type="GO" id="GO:0006302">
    <property type="term" value="P:double-strand break repair"/>
    <property type="evidence" value="ECO:0007669"/>
    <property type="project" value="TreeGrafter"/>
</dbReference>
<keyword evidence="10 12" id="KW-0234">DNA repair</keyword>
<evidence type="ECO:0000259" key="14">
    <source>
        <dbReference type="Pfam" id="PF02463"/>
    </source>
</evidence>
<dbReference type="Proteomes" id="UP000628775">
    <property type="component" value="Unassembled WGS sequence"/>
</dbReference>
<dbReference type="CDD" id="cd03242">
    <property type="entry name" value="ABC_RecF"/>
    <property type="match status" value="1"/>
</dbReference>
<evidence type="ECO:0000256" key="2">
    <source>
        <dbReference type="ARBA" id="ARBA00008016"/>
    </source>
</evidence>
<name>A0A8J2YKJ1_9BACL</name>
<dbReference type="FunFam" id="1.20.1050.90:FF:000002">
    <property type="entry name" value="DNA replication and repair protein RecF"/>
    <property type="match status" value="1"/>
</dbReference>
<keyword evidence="16" id="KW-1185">Reference proteome</keyword>
<feature type="domain" description="RecF/RecN/SMC N-terminal" evidence="14">
    <location>
        <begin position="3"/>
        <end position="349"/>
    </location>
</feature>
<keyword evidence="11 12" id="KW-0742">SOS response</keyword>
<dbReference type="NCBIfam" id="TIGR00611">
    <property type="entry name" value="recf"/>
    <property type="match status" value="1"/>
</dbReference>
<protein>
    <recommendedName>
        <fullName evidence="3 12">DNA replication and repair protein RecF</fullName>
    </recommendedName>
</protein>
<evidence type="ECO:0000256" key="10">
    <source>
        <dbReference type="ARBA" id="ARBA00023204"/>
    </source>
</evidence>
<accession>A0A8J2YKJ1</accession>
<organism evidence="15 16">
    <name type="scientific">Pullulanibacillus camelliae</name>
    <dbReference type="NCBI Taxonomy" id="1707096"/>
    <lineage>
        <taxon>Bacteria</taxon>
        <taxon>Bacillati</taxon>
        <taxon>Bacillota</taxon>
        <taxon>Bacilli</taxon>
        <taxon>Bacillales</taxon>
        <taxon>Sporolactobacillaceae</taxon>
        <taxon>Pullulanibacillus</taxon>
    </lineage>
</organism>
<evidence type="ECO:0000256" key="13">
    <source>
        <dbReference type="RuleBase" id="RU000578"/>
    </source>
</evidence>
<evidence type="ECO:0000313" key="15">
    <source>
        <dbReference type="EMBL" id="GGE48145.1"/>
    </source>
</evidence>
<dbReference type="Gene3D" id="1.20.1050.90">
    <property type="entry name" value="RecF/RecN/SMC, N-terminal domain"/>
    <property type="match status" value="1"/>
</dbReference>
<keyword evidence="4 12" id="KW-0963">Cytoplasm</keyword>
<keyword evidence="5 12" id="KW-0235">DNA replication</keyword>
<feature type="binding site" evidence="12">
    <location>
        <begin position="30"/>
        <end position="37"/>
    </location>
    <ligand>
        <name>ATP</name>
        <dbReference type="ChEBI" id="CHEBI:30616"/>
    </ligand>
</feature>
<evidence type="ECO:0000256" key="5">
    <source>
        <dbReference type="ARBA" id="ARBA00022705"/>
    </source>
</evidence>
<comment type="similarity">
    <text evidence="2 12 13">Belongs to the RecF family.</text>
</comment>
<comment type="caution">
    <text evidence="15">The sequence shown here is derived from an EMBL/GenBank/DDBJ whole genome shotgun (WGS) entry which is preliminary data.</text>
</comment>
<dbReference type="Gene3D" id="3.40.50.300">
    <property type="entry name" value="P-loop containing nucleotide triphosphate hydrolases"/>
    <property type="match status" value="1"/>
</dbReference>
<comment type="function">
    <text evidence="12 13">The RecF protein is involved in DNA metabolism; it is required for DNA replication and normal SOS inducibility. RecF binds preferentially to single-stranded, linear DNA. It also seems to bind ATP.</text>
</comment>
<dbReference type="PROSITE" id="PS00618">
    <property type="entry name" value="RECF_2"/>
    <property type="match status" value="1"/>
</dbReference>
<evidence type="ECO:0000256" key="7">
    <source>
        <dbReference type="ARBA" id="ARBA00022763"/>
    </source>
</evidence>
<dbReference type="SUPFAM" id="SSF52540">
    <property type="entry name" value="P-loop containing nucleoside triphosphate hydrolases"/>
    <property type="match status" value="1"/>
</dbReference>
<dbReference type="InterPro" id="IPR027417">
    <property type="entry name" value="P-loop_NTPase"/>
</dbReference>
<dbReference type="RefSeq" id="WP_188695547.1">
    <property type="nucleotide sequence ID" value="NZ_BMIR01000014.1"/>
</dbReference>
<dbReference type="InterPro" id="IPR003395">
    <property type="entry name" value="RecF/RecN/SMC_N"/>
</dbReference>
<dbReference type="GO" id="GO:0000731">
    <property type="term" value="P:DNA synthesis involved in DNA repair"/>
    <property type="evidence" value="ECO:0007669"/>
    <property type="project" value="TreeGrafter"/>
</dbReference>
<dbReference type="GO" id="GO:0006260">
    <property type="term" value="P:DNA replication"/>
    <property type="evidence" value="ECO:0007669"/>
    <property type="project" value="UniProtKB-UniRule"/>
</dbReference>
<keyword evidence="7 12" id="KW-0227">DNA damage</keyword>
<evidence type="ECO:0000256" key="3">
    <source>
        <dbReference type="ARBA" id="ARBA00020170"/>
    </source>
</evidence>
<reference evidence="15" key="1">
    <citation type="journal article" date="2014" name="Int. J. Syst. Evol. Microbiol.">
        <title>Complete genome sequence of Corynebacterium casei LMG S-19264T (=DSM 44701T), isolated from a smear-ripened cheese.</title>
        <authorList>
            <consortium name="US DOE Joint Genome Institute (JGI-PGF)"/>
            <person name="Walter F."/>
            <person name="Albersmeier A."/>
            <person name="Kalinowski J."/>
            <person name="Ruckert C."/>
        </authorList>
    </citation>
    <scope>NUCLEOTIDE SEQUENCE</scope>
    <source>
        <strain evidence="15">CGMCC 1.15371</strain>
    </source>
</reference>
<dbReference type="GO" id="GO:0003697">
    <property type="term" value="F:single-stranded DNA binding"/>
    <property type="evidence" value="ECO:0007669"/>
    <property type="project" value="UniProtKB-UniRule"/>
</dbReference>
<gene>
    <name evidence="12 15" type="primary">recF</name>
    <name evidence="15" type="ORF">GCM10011391_28680</name>
</gene>
<dbReference type="InterPro" id="IPR042174">
    <property type="entry name" value="RecF_2"/>
</dbReference>
<dbReference type="InterPro" id="IPR018078">
    <property type="entry name" value="DNA-binding_RecF_CS"/>
</dbReference>
<proteinExistence type="inferred from homology"/>
<dbReference type="InterPro" id="IPR001238">
    <property type="entry name" value="DNA-binding_RecF"/>
</dbReference>
<keyword evidence="6 12" id="KW-0547">Nucleotide-binding</keyword>
<evidence type="ECO:0000256" key="8">
    <source>
        <dbReference type="ARBA" id="ARBA00022840"/>
    </source>
</evidence>